<organism evidence="2 3">
    <name type="scientific">Plantactinospora mayteni</name>
    <dbReference type="NCBI Taxonomy" id="566021"/>
    <lineage>
        <taxon>Bacteria</taxon>
        <taxon>Bacillati</taxon>
        <taxon>Actinomycetota</taxon>
        <taxon>Actinomycetes</taxon>
        <taxon>Micromonosporales</taxon>
        <taxon>Micromonosporaceae</taxon>
        <taxon>Plantactinospora</taxon>
    </lineage>
</organism>
<evidence type="ECO:0000256" key="1">
    <source>
        <dbReference type="SAM" id="SignalP"/>
    </source>
</evidence>
<protein>
    <recommendedName>
        <fullName evidence="4">Secreted protein</fullName>
    </recommendedName>
</protein>
<dbReference type="RefSeq" id="WP_203862874.1">
    <property type="nucleotide sequence ID" value="NZ_BAAAZQ010000008.1"/>
</dbReference>
<dbReference type="EMBL" id="BONX01000078">
    <property type="protein sequence ID" value="GIH01629.1"/>
    <property type="molecule type" value="Genomic_DNA"/>
</dbReference>
<proteinExistence type="predicted"/>
<feature type="signal peptide" evidence="1">
    <location>
        <begin position="1"/>
        <end position="31"/>
    </location>
</feature>
<accession>A0ABQ4F3Z0</accession>
<name>A0ABQ4F3Z0_9ACTN</name>
<comment type="caution">
    <text evidence="2">The sequence shown here is derived from an EMBL/GenBank/DDBJ whole genome shotgun (WGS) entry which is preliminary data.</text>
</comment>
<sequence>MSVNLKRSAFVGVAVAAIAATGVVTATPAFAALSATTYAPGCGNSDGGGVGSFFAAGDEFWVSDWCADGHSVTIFVDVSPYQAGNGYDFYVRNAGGNGSTVIRDDDFPEGTRLNIRTCTTEGTSPVACSLWNDAQA</sequence>
<gene>
    <name evidence="2" type="ORF">Pma05_82010</name>
</gene>
<feature type="chain" id="PRO_5047401489" description="Secreted protein" evidence="1">
    <location>
        <begin position="32"/>
        <end position="136"/>
    </location>
</feature>
<keyword evidence="3" id="KW-1185">Reference proteome</keyword>
<dbReference type="Proteomes" id="UP000621500">
    <property type="component" value="Unassembled WGS sequence"/>
</dbReference>
<keyword evidence="1" id="KW-0732">Signal</keyword>
<reference evidence="2 3" key="1">
    <citation type="submission" date="2021-01" db="EMBL/GenBank/DDBJ databases">
        <title>Whole genome shotgun sequence of Plantactinospora mayteni NBRC 109088.</title>
        <authorList>
            <person name="Komaki H."/>
            <person name="Tamura T."/>
        </authorList>
    </citation>
    <scope>NUCLEOTIDE SEQUENCE [LARGE SCALE GENOMIC DNA]</scope>
    <source>
        <strain evidence="2 3">NBRC 109088</strain>
    </source>
</reference>
<evidence type="ECO:0000313" key="3">
    <source>
        <dbReference type="Proteomes" id="UP000621500"/>
    </source>
</evidence>
<evidence type="ECO:0000313" key="2">
    <source>
        <dbReference type="EMBL" id="GIH01629.1"/>
    </source>
</evidence>
<evidence type="ECO:0008006" key="4">
    <source>
        <dbReference type="Google" id="ProtNLM"/>
    </source>
</evidence>